<comment type="caution">
    <text evidence="1">The sequence shown here is derived from an EMBL/GenBank/DDBJ whole genome shotgun (WGS) entry which is preliminary data.</text>
</comment>
<dbReference type="EMBL" id="JBHTEY010000004">
    <property type="protein sequence ID" value="MFC7614164.1"/>
    <property type="molecule type" value="Genomic_DNA"/>
</dbReference>
<accession>A0ABW2TLB7</accession>
<evidence type="ECO:0000313" key="1">
    <source>
        <dbReference type="EMBL" id="MFC7614164.1"/>
    </source>
</evidence>
<sequence length="52" mass="5279">MLVLGGDQVYPGASTRAYEDRTKGPYRAALPAAAGSGRCCSRCPATTTGTTA</sequence>
<gene>
    <name evidence="1" type="ORF">ACFQV2_12045</name>
</gene>
<protein>
    <submittedName>
        <fullName evidence="1">Uncharacterized protein</fullName>
    </submittedName>
</protein>
<keyword evidence="2" id="KW-1185">Reference proteome</keyword>
<evidence type="ECO:0000313" key="2">
    <source>
        <dbReference type="Proteomes" id="UP001596512"/>
    </source>
</evidence>
<organism evidence="1 2">
    <name type="scientific">Actinokineospora soli</name>
    <dbReference type="NCBI Taxonomy" id="1048753"/>
    <lineage>
        <taxon>Bacteria</taxon>
        <taxon>Bacillati</taxon>
        <taxon>Actinomycetota</taxon>
        <taxon>Actinomycetes</taxon>
        <taxon>Pseudonocardiales</taxon>
        <taxon>Pseudonocardiaceae</taxon>
        <taxon>Actinokineospora</taxon>
    </lineage>
</organism>
<dbReference type="Proteomes" id="UP001596512">
    <property type="component" value="Unassembled WGS sequence"/>
</dbReference>
<reference evidence="2" key="1">
    <citation type="journal article" date="2019" name="Int. J. Syst. Evol. Microbiol.">
        <title>The Global Catalogue of Microorganisms (GCM) 10K type strain sequencing project: providing services to taxonomists for standard genome sequencing and annotation.</title>
        <authorList>
            <consortium name="The Broad Institute Genomics Platform"/>
            <consortium name="The Broad Institute Genome Sequencing Center for Infectious Disease"/>
            <person name="Wu L."/>
            <person name="Ma J."/>
        </authorList>
    </citation>
    <scope>NUCLEOTIDE SEQUENCE [LARGE SCALE GENOMIC DNA]</scope>
    <source>
        <strain evidence="2">JCM 17695</strain>
    </source>
</reference>
<name>A0ABW2TLB7_9PSEU</name>
<proteinExistence type="predicted"/>